<proteinExistence type="predicted"/>
<dbReference type="EMBL" id="JASBWR010000004">
    <property type="protein sequence ID" value="KAJ9112620.1"/>
    <property type="molecule type" value="Genomic_DNA"/>
</dbReference>
<organism evidence="1 2">
    <name type="scientific">Naganishia cerealis</name>
    <dbReference type="NCBI Taxonomy" id="610337"/>
    <lineage>
        <taxon>Eukaryota</taxon>
        <taxon>Fungi</taxon>
        <taxon>Dikarya</taxon>
        <taxon>Basidiomycota</taxon>
        <taxon>Agaricomycotina</taxon>
        <taxon>Tremellomycetes</taxon>
        <taxon>Filobasidiales</taxon>
        <taxon>Filobasidiaceae</taxon>
        <taxon>Naganishia</taxon>
    </lineage>
</organism>
<protein>
    <submittedName>
        <fullName evidence="1">Uncharacterized protein</fullName>
    </submittedName>
</protein>
<accession>A0ACC2WN72</accession>
<comment type="caution">
    <text evidence="1">The sequence shown here is derived from an EMBL/GenBank/DDBJ whole genome shotgun (WGS) entry which is preliminary data.</text>
</comment>
<reference evidence="1" key="1">
    <citation type="submission" date="2023-04" db="EMBL/GenBank/DDBJ databases">
        <title>Draft Genome sequencing of Naganishia species isolated from polar environments using Oxford Nanopore Technology.</title>
        <authorList>
            <person name="Leo P."/>
            <person name="Venkateswaran K."/>
        </authorList>
    </citation>
    <scope>NUCLEOTIDE SEQUENCE</scope>
    <source>
        <strain evidence="1">MNA-CCFEE 5261</strain>
    </source>
</reference>
<dbReference type="Proteomes" id="UP001241377">
    <property type="component" value="Unassembled WGS sequence"/>
</dbReference>
<evidence type="ECO:0000313" key="2">
    <source>
        <dbReference type="Proteomes" id="UP001241377"/>
    </source>
</evidence>
<name>A0ACC2WN72_9TREE</name>
<keyword evidence="2" id="KW-1185">Reference proteome</keyword>
<gene>
    <name evidence="1" type="ORF">QFC19_000640</name>
</gene>
<sequence length="326" mass="35718">MSNAGRSRNRPAKDEQARERALKAYEYDMRKEIQRKRNADSLFHLTRPQIVEEEALYMELKKMEQTERRYRGEREDLMRRVNGLESGVLWPSAAVGPTGGGGMEGNRVFGNGVAVGIGAQRARDGTLVGIDKQLKKRKRGDEPDAGQGQEMEAPETPHPAAPEDDPEFDRRNNIYRLPAAGAASSTTRTLHQSAFLRSTKLAQPRSTTSALSTSRITELLEQHGVSANRLLMPMRHNLEAYEALLGTCAMLVDVKRMTDRAEQEVRVLKMQKETGFGGLGMGVGTAGVGSMLPPPVPPPGDTAAGSGPTDGTAYNKPADLLWRIIV</sequence>
<evidence type="ECO:0000313" key="1">
    <source>
        <dbReference type="EMBL" id="KAJ9112620.1"/>
    </source>
</evidence>